<keyword evidence="15" id="KW-0012">Acyltransferase</keyword>
<dbReference type="Pfam" id="PF00155">
    <property type="entry name" value="Aminotran_1_2"/>
    <property type="match status" value="1"/>
</dbReference>
<keyword evidence="16" id="KW-1185">Reference proteome</keyword>
<sequence length="472" mass="46929">MSARVPTGRRLPDGPGLRAGGHPRGTVRARTLAVVTVDNATAAVVPATRTKPQTATSVANTATEPTGGPPTADPLAWLADHARGREAAGLRRRLHPRPRTPAADGSRVRVDLAGNDYLGLGRHPAVVEGAARALREWGTGSTGSRLVTGTTALHGELEAALADHVGFAGALVFSSGYTANLGCLTGLAGPGDLIVSDALNHASIVDACRLSRARVAITPHGDVAAVTAALAAGGWRRALVVTESVFSADGDAAPLAELHATARAHGAVLVVDEAHGLGVVGPAGRGALAAAGLAGEPDVVATVTLSKALGGQGGAVLGTAAVRDHLIDTARAFIFDTGLAPASAGGALAALTHLRAHPELPAAVRRRADELAALTGAPRPAGAVVSVLLGEPEPAVAAAATCLAHGVAVGCFRPPTVPAGTSRLRLAARADLTDADLALATEAFAAAGVLASEVLTSEVLAAGVPVTEAVTR</sequence>
<evidence type="ECO:0000256" key="12">
    <source>
        <dbReference type="RuleBase" id="RU003693"/>
    </source>
</evidence>
<evidence type="ECO:0000313" key="16">
    <source>
        <dbReference type="Proteomes" id="UP000000657"/>
    </source>
</evidence>
<comment type="similarity">
    <text evidence="3">Belongs to the class-II pyridoxal-phosphate-dependent aminotransferase family. BioF subfamily.</text>
</comment>
<protein>
    <recommendedName>
        <fullName evidence="5">8-amino-7-oxononanoate synthase</fullName>
        <ecNumber evidence="5">2.3.1.47</ecNumber>
    </recommendedName>
    <alternativeName>
        <fullName evidence="9">7-keto-8-amino-pelargonic acid synthase</fullName>
    </alternativeName>
    <alternativeName>
        <fullName evidence="10">8-amino-7-ketopelargonate synthase</fullName>
    </alternativeName>
</protein>
<evidence type="ECO:0000256" key="10">
    <source>
        <dbReference type="ARBA" id="ARBA00033381"/>
    </source>
</evidence>
<name>Q0RD48_FRAAA</name>
<dbReference type="HOGENOM" id="CLU_015846_11_2_11"/>
<evidence type="ECO:0000256" key="2">
    <source>
        <dbReference type="ARBA" id="ARBA00004746"/>
    </source>
</evidence>
<dbReference type="AlphaFoldDB" id="Q0RD48"/>
<feature type="domain" description="Aminotransferase class I/classII large" evidence="14">
    <location>
        <begin position="110"/>
        <end position="443"/>
    </location>
</feature>
<dbReference type="Gene3D" id="3.40.640.10">
    <property type="entry name" value="Type I PLP-dependent aspartate aminotransferase-like (Major domain)"/>
    <property type="match status" value="1"/>
</dbReference>
<dbReference type="SUPFAM" id="SSF53383">
    <property type="entry name" value="PLP-dependent transferases"/>
    <property type="match status" value="1"/>
</dbReference>
<dbReference type="PANTHER" id="PTHR13693:SF100">
    <property type="entry name" value="8-AMINO-7-OXONONANOATE SYNTHASE"/>
    <property type="match status" value="1"/>
</dbReference>
<evidence type="ECO:0000256" key="1">
    <source>
        <dbReference type="ARBA" id="ARBA00001933"/>
    </source>
</evidence>
<dbReference type="eggNOG" id="COG0156">
    <property type="taxonomic scope" value="Bacteria"/>
</dbReference>
<feature type="region of interest" description="Disordered" evidence="13">
    <location>
        <begin position="1"/>
        <end position="25"/>
    </location>
</feature>
<comment type="catalytic activity">
    <reaction evidence="11">
        <text>6-carboxyhexanoyl-[ACP] + L-alanine + H(+) = (8S)-8-amino-7-oxononanoate + holo-[ACP] + CO2</text>
        <dbReference type="Rhea" id="RHEA:42288"/>
        <dbReference type="Rhea" id="RHEA-COMP:9685"/>
        <dbReference type="Rhea" id="RHEA-COMP:9955"/>
        <dbReference type="ChEBI" id="CHEBI:15378"/>
        <dbReference type="ChEBI" id="CHEBI:16526"/>
        <dbReference type="ChEBI" id="CHEBI:57972"/>
        <dbReference type="ChEBI" id="CHEBI:64479"/>
        <dbReference type="ChEBI" id="CHEBI:78846"/>
        <dbReference type="ChEBI" id="CHEBI:149468"/>
        <dbReference type="EC" id="2.3.1.47"/>
    </reaction>
</comment>
<evidence type="ECO:0000256" key="11">
    <source>
        <dbReference type="ARBA" id="ARBA00047715"/>
    </source>
</evidence>
<evidence type="ECO:0000256" key="7">
    <source>
        <dbReference type="ARBA" id="ARBA00022756"/>
    </source>
</evidence>
<feature type="region of interest" description="Disordered" evidence="13">
    <location>
        <begin position="49"/>
        <end position="71"/>
    </location>
</feature>
<evidence type="ECO:0000256" key="3">
    <source>
        <dbReference type="ARBA" id="ARBA00010008"/>
    </source>
</evidence>
<dbReference type="InterPro" id="IPR015421">
    <property type="entry name" value="PyrdxlP-dep_Trfase_major"/>
</dbReference>
<comment type="pathway">
    <text evidence="2">Cofactor biosynthesis; biotin biosynthesis.</text>
</comment>
<dbReference type="GO" id="GO:0009102">
    <property type="term" value="P:biotin biosynthetic process"/>
    <property type="evidence" value="ECO:0007669"/>
    <property type="project" value="UniProtKB-KW"/>
</dbReference>
<comment type="subunit">
    <text evidence="4">Homodimer.</text>
</comment>
<dbReference type="EMBL" id="CT573213">
    <property type="protein sequence ID" value="CAJ64626.1"/>
    <property type="molecule type" value="Genomic_DNA"/>
</dbReference>
<reference evidence="15 16" key="1">
    <citation type="journal article" date="2007" name="Genome Res.">
        <title>Genome characteristics of facultatively symbiotic Frankia sp. strains reflect host range and host plant biogeography.</title>
        <authorList>
            <person name="Normand P."/>
            <person name="Lapierre P."/>
            <person name="Tisa L.S."/>
            <person name="Gogarten J.P."/>
            <person name="Alloisio N."/>
            <person name="Bagnarol E."/>
            <person name="Bassi C.A."/>
            <person name="Berry A.M."/>
            <person name="Bickhart D.M."/>
            <person name="Choisne N."/>
            <person name="Couloux A."/>
            <person name="Cournoyer B."/>
            <person name="Cruveiller S."/>
            <person name="Daubin V."/>
            <person name="Demange N."/>
            <person name="Francino M.P."/>
            <person name="Goltsman E."/>
            <person name="Huang Y."/>
            <person name="Kopp O.R."/>
            <person name="Labarre L."/>
            <person name="Lapidus A."/>
            <person name="Lavire C."/>
            <person name="Marechal J."/>
            <person name="Martinez M."/>
            <person name="Mastronunzio J.E."/>
            <person name="Mullin B.C."/>
            <person name="Niemann J."/>
            <person name="Pujic P."/>
            <person name="Rawnsley T."/>
            <person name="Rouy Z."/>
            <person name="Schenowitz C."/>
            <person name="Sellstedt A."/>
            <person name="Tavares F."/>
            <person name="Tomkins J.P."/>
            <person name="Vallenet D."/>
            <person name="Valverde C."/>
            <person name="Wall L.G."/>
            <person name="Wang Y."/>
            <person name="Medigue C."/>
            <person name="Benson D.R."/>
        </authorList>
    </citation>
    <scope>NUCLEOTIDE SEQUENCE [LARGE SCALE GENOMIC DNA]</scope>
    <source>
        <strain evidence="16">DSM 45986 / CECT 9034 / ACN14a</strain>
    </source>
</reference>
<evidence type="ECO:0000256" key="4">
    <source>
        <dbReference type="ARBA" id="ARBA00011738"/>
    </source>
</evidence>
<proteinExistence type="inferred from homology"/>
<gene>
    <name evidence="15" type="primary">bioF</name>
    <name evidence="15" type="ordered locus">FRAAL6001</name>
</gene>
<evidence type="ECO:0000256" key="9">
    <source>
        <dbReference type="ARBA" id="ARBA00032610"/>
    </source>
</evidence>
<comment type="cofactor">
    <cofactor evidence="1 12">
        <name>pyridoxal 5'-phosphate</name>
        <dbReference type="ChEBI" id="CHEBI:597326"/>
    </cofactor>
</comment>
<evidence type="ECO:0000256" key="8">
    <source>
        <dbReference type="ARBA" id="ARBA00022898"/>
    </source>
</evidence>
<evidence type="ECO:0000256" key="6">
    <source>
        <dbReference type="ARBA" id="ARBA00022679"/>
    </source>
</evidence>
<dbReference type="InterPro" id="IPR001917">
    <property type="entry name" value="Aminotrans_II_pyridoxalP_BS"/>
</dbReference>
<dbReference type="GO" id="GO:0030170">
    <property type="term" value="F:pyridoxal phosphate binding"/>
    <property type="evidence" value="ECO:0007669"/>
    <property type="project" value="InterPro"/>
</dbReference>
<evidence type="ECO:0000256" key="13">
    <source>
        <dbReference type="SAM" id="MobiDB-lite"/>
    </source>
</evidence>
<dbReference type="EC" id="2.3.1.47" evidence="5"/>
<dbReference type="InterPro" id="IPR004839">
    <property type="entry name" value="Aminotransferase_I/II_large"/>
</dbReference>
<evidence type="ECO:0000259" key="14">
    <source>
        <dbReference type="Pfam" id="PF00155"/>
    </source>
</evidence>
<dbReference type="Proteomes" id="UP000000657">
    <property type="component" value="Chromosome"/>
</dbReference>
<dbReference type="InterPro" id="IPR015422">
    <property type="entry name" value="PyrdxlP-dep_Trfase_small"/>
</dbReference>
<dbReference type="Gene3D" id="3.90.1150.10">
    <property type="entry name" value="Aspartate Aminotransferase, domain 1"/>
    <property type="match status" value="1"/>
</dbReference>
<dbReference type="InterPro" id="IPR050087">
    <property type="entry name" value="AON_synthase_class-II"/>
</dbReference>
<keyword evidence="6 15" id="KW-0808">Transferase</keyword>
<evidence type="ECO:0000313" key="15">
    <source>
        <dbReference type="EMBL" id="CAJ64626.1"/>
    </source>
</evidence>
<keyword evidence="7" id="KW-0093">Biotin biosynthesis</keyword>
<dbReference type="KEGG" id="fal:FRAAL6001"/>
<feature type="compositionally biased region" description="Polar residues" evidence="13">
    <location>
        <begin position="50"/>
        <end position="60"/>
    </location>
</feature>
<evidence type="ECO:0000256" key="5">
    <source>
        <dbReference type="ARBA" id="ARBA00013187"/>
    </source>
</evidence>
<organism evidence="15 16">
    <name type="scientific">Frankia alni (strain DSM 45986 / CECT 9034 / ACN14a)</name>
    <dbReference type="NCBI Taxonomy" id="326424"/>
    <lineage>
        <taxon>Bacteria</taxon>
        <taxon>Bacillati</taxon>
        <taxon>Actinomycetota</taxon>
        <taxon>Actinomycetes</taxon>
        <taxon>Frankiales</taxon>
        <taxon>Frankiaceae</taxon>
        <taxon>Frankia</taxon>
    </lineage>
</organism>
<accession>Q0RD48</accession>
<dbReference type="GO" id="GO:0008710">
    <property type="term" value="F:8-amino-7-oxononanoate synthase activity"/>
    <property type="evidence" value="ECO:0007669"/>
    <property type="project" value="UniProtKB-EC"/>
</dbReference>
<keyword evidence="8 12" id="KW-0663">Pyridoxal phosphate</keyword>
<dbReference type="PROSITE" id="PS00599">
    <property type="entry name" value="AA_TRANSFER_CLASS_2"/>
    <property type="match status" value="1"/>
</dbReference>
<dbReference type="STRING" id="326424.FRAAL6001"/>
<dbReference type="PANTHER" id="PTHR13693">
    <property type="entry name" value="CLASS II AMINOTRANSFERASE/8-AMINO-7-OXONONANOATE SYNTHASE"/>
    <property type="match status" value="1"/>
</dbReference>
<dbReference type="InterPro" id="IPR015424">
    <property type="entry name" value="PyrdxlP-dep_Trfase"/>
</dbReference>